<evidence type="ECO:0000256" key="1">
    <source>
        <dbReference type="SAM" id="MobiDB-lite"/>
    </source>
</evidence>
<dbReference type="OrthoDB" id="696476at2759"/>
<feature type="region of interest" description="Disordered" evidence="1">
    <location>
        <begin position="192"/>
        <end position="213"/>
    </location>
</feature>
<dbReference type="AlphaFoldDB" id="A0A3L6T478"/>
<feature type="compositionally biased region" description="Basic and acidic residues" evidence="1">
    <location>
        <begin position="197"/>
        <end position="213"/>
    </location>
</feature>
<gene>
    <name evidence="3" type="ORF">C2845_PM03G06910</name>
</gene>
<dbReference type="InterPro" id="IPR036047">
    <property type="entry name" value="F-box-like_dom_sf"/>
</dbReference>
<evidence type="ECO:0000259" key="2">
    <source>
        <dbReference type="Pfam" id="PF00646"/>
    </source>
</evidence>
<name>A0A3L6T478_PANMI</name>
<dbReference type="InterPro" id="IPR055312">
    <property type="entry name" value="FBL15-like"/>
</dbReference>
<evidence type="ECO:0000313" key="4">
    <source>
        <dbReference type="Proteomes" id="UP000275267"/>
    </source>
</evidence>
<dbReference type="PANTHER" id="PTHR34709">
    <property type="entry name" value="OS10G0396666 PROTEIN"/>
    <property type="match status" value="1"/>
</dbReference>
<protein>
    <submittedName>
        <fullName evidence="3">F-box/FBD/LRR-repeat protein</fullName>
    </submittedName>
</protein>
<feature type="domain" description="F-box" evidence="2">
    <location>
        <begin position="37"/>
        <end position="76"/>
    </location>
</feature>
<dbReference type="InterPro" id="IPR001810">
    <property type="entry name" value="F-box_dom"/>
</dbReference>
<evidence type="ECO:0000313" key="3">
    <source>
        <dbReference type="EMBL" id="RLN32899.1"/>
    </source>
</evidence>
<dbReference type="Proteomes" id="UP000275267">
    <property type="component" value="Unassembled WGS sequence"/>
</dbReference>
<feature type="region of interest" description="Disordered" evidence="1">
    <location>
        <begin position="1"/>
        <end position="26"/>
    </location>
</feature>
<proteinExistence type="predicted"/>
<accession>A0A3L6T478</accession>
<dbReference type="PANTHER" id="PTHR34709:SF75">
    <property type="entry name" value="FBD DOMAIN-CONTAINING PROTEIN"/>
    <property type="match status" value="1"/>
</dbReference>
<comment type="caution">
    <text evidence="3">The sequence shown here is derived from an EMBL/GenBank/DDBJ whole genome shotgun (WGS) entry which is preliminary data.</text>
</comment>
<sequence>MQLRSGRRLVTPPAPAPRGGVPQARPRHIHADREDRLSGLPVELRLEVLARLGCPREAARTSVLSRRWRGLWTELRDLKFDGVDRDQSFAAALAMVRPELDRLRLCLRGRRAAARISLLRAADRLAPAELQVSLEYNYYDRTVIEMPLFKRATSIDLFIGRYNISLPPAGDFDKLEQLALLCEPQCLPSPLPATAQARDDAQREFLEGQHTRR</sequence>
<organism evidence="3 4">
    <name type="scientific">Panicum miliaceum</name>
    <name type="common">Proso millet</name>
    <name type="synonym">Broomcorn millet</name>
    <dbReference type="NCBI Taxonomy" id="4540"/>
    <lineage>
        <taxon>Eukaryota</taxon>
        <taxon>Viridiplantae</taxon>
        <taxon>Streptophyta</taxon>
        <taxon>Embryophyta</taxon>
        <taxon>Tracheophyta</taxon>
        <taxon>Spermatophyta</taxon>
        <taxon>Magnoliopsida</taxon>
        <taxon>Liliopsida</taxon>
        <taxon>Poales</taxon>
        <taxon>Poaceae</taxon>
        <taxon>PACMAD clade</taxon>
        <taxon>Panicoideae</taxon>
        <taxon>Panicodae</taxon>
        <taxon>Paniceae</taxon>
        <taxon>Panicinae</taxon>
        <taxon>Panicum</taxon>
        <taxon>Panicum sect. Panicum</taxon>
    </lineage>
</organism>
<dbReference type="SUPFAM" id="SSF81383">
    <property type="entry name" value="F-box domain"/>
    <property type="match status" value="1"/>
</dbReference>
<dbReference type="Pfam" id="PF00646">
    <property type="entry name" value="F-box"/>
    <property type="match status" value="1"/>
</dbReference>
<keyword evidence="4" id="KW-1185">Reference proteome</keyword>
<reference evidence="4" key="1">
    <citation type="journal article" date="2019" name="Nat. Commun.">
        <title>The genome of broomcorn millet.</title>
        <authorList>
            <person name="Zou C."/>
            <person name="Miki D."/>
            <person name="Li D."/>
            <person name="Tang Q."/>
            <person name="Xiao L."/>
            <person name="Rajput S."/>
            <person name="Deng P."/>
            <person name="Jia W."/>
            <person name="Huang R."/>
            <person name="Zhang M."/>
            <person name="Sun Y."/>
            <person name="Hu J."/>
            <person name="Fu X."/>
            <person name="Schnable P.S."/>
            <person name="Li F."/>
            <person name="Zhang H."/>
            <person name="Feng B."/>
            <person name="Zhu X."/>
            <person name="Liu R."/>
            <person name="Schnable J.C."/>
            <person name="Zhu J.-K."/>
            <person name="Zhang H."/>
        </authorList>
    </citation>
    <scope>NUCLEOTIDE SEQUENCE [LARGE SCALE GENOMIC DNA]</scope>
</reference>
<dbReference type="EMBL" id="PQIB02000002">
    <property type="protein sequence ID" value="RLN32899.1"/>
    <property type="molecule type" value="Genomic_DNA"/>
</dbReference>